<evidence type="ECO:0000313" key="4">
    <source>
        <dbReference type="EMBL" id="VDM01857.1"/>
    </source>
</evidence>
<feature type="transmembrane region" description="Helical" evidence="2">
    <location>
        <begin position="421"/>
        <end position="440"/>
    </location>
</feature>
<organism evidence="3">
    <name type="scientific">Schistocephalus solidus</name>
    <name type="common">Tapeworm</name>
    <dbReference type="NCBI Taxonomy" id="70667"/>
    <lineage>
        <taxon>Eukaryota</taxon>
        <taxon>Metazoa</taxon>
        <taxon>Spiralia</taxon>
        <taxon>Lophotrochozoa</taxon>
        <taxon>Platyhelminthes</taxon>
        <taxon>Cestoda</taxon>
        <taxon>Eucestoda</taxon>
        <taxon>Diphyllobothriidea</taxon>
        <taxon>Diphyllobothriidae</taxon>
        <taxon>Schistocephalus</taxon>
    </lineage>
</organism>
<evidence type="ECO:0000256" key="1">
    <source>
        <dbReference type="SAM" id="MobiDB-lite"/>
    </source>
</evidence>
<feature type="region of interest" description="Disordered" evidence="1">
    <location>
        <begin position="1"/>
        <end position="141"/>
    </location>
</feature>
<evidence type="ECO:0000313" key="6">
    <source>
        <dbReference type="WBParaSite" id="SSLN_0001605701-mRNA-1"/>
    </source>
</evidence>
<accession>A0A0X3QBH0</accession>
<reference evidence="6" key="2">
    <citation type="submission" date="2016-06" db="UniProtKB">
        <authorList>
            <consortium name="WormBaseParasite"/>
        </authorList>
    </citation>
    <scope>IDENTIFICATION</scope>
</reference>
<dbReference type="EMBL" id="GEEE01006579">
    <property type="protein sequence ID" value="JAP56646.1"/>
    <property type="molecule type" value="Transcribed_RNA"/>
</dbReference>
<dbReference type="EMBL" id="UYSU01039979">
    <property type="protein sequence ID" value="VDM01857.1"/>
    <property type="molecule type" value="Genomic_DNA"/>
</dbReference>
<protein>
    <submittedName>
        <fullName evidence="6">Conserved plasma membrane protein</fullName>
    </submittedName>
</protein>
<dbReference type="WBParaSite" id="SSLN_0001605701-mRNA-1">
    <property type="protein sequence ID" value="SSLN_0001605701-mRNA-1"/>
    <property type="gene ID" value="SSLN_0001605701"/>
</dbReference>
<evidence type="ECO:0000313" key="5">
    <source>
        <dbReference type="Proteomes" id="UP000275846"/>
    </source>
</evidence>
<evidence type="ECO:0000313" key="3">
    <source>
        <dbReference type="EMBL" id="JAP56646.1"/>
    </source>
</evidence>
<keyword evidence="5" id="KW-1185">Reference proteome</keyword>
<evidence type="ECO:0000256" key="2">
    <source>
        <dbReference type="SAM" id="Phobius"/>
    </source>
</evidence>
<reference evidence="3" key="1">
    <citation type="submission" date="2016-01" db="EMBL/GenBank/DDBJ databases">
        <title>Reference transcriptome for the parasite Schistocephalus solidus: insights into the molecular evolution of parasitism.</title>
        <authorList>
            <person name="Hebert F.O."/>
            <person name="Grambauer S."/>
            <person name="Barber I."/>
            <person name="Landry C.R."/>
            <person name="Aubin-Horth N."/>
        </authorList>
    </citation>
    <scope>NUCLEOTIDE SEQUENCE</scope>
</reference>
<feature type="compositionally biased region" description="Low complexity" evidence="1">
    <location>
        <begin position="31"/>
        <end position="43"/>
    </location>
</feature>
<feature type="compositionally biased region" description="Basic and acidic residues" evidence="1">
    <location>
        <begin position="95"/>
        <end position="114"/>
    </location>
</feature>
<name>A0A0X3QBH0_SCHSO</name>
<keyword evidence="2" id="KW-0812">Transmembrane</keyword>
<dbReference type="AlphaFoldDB" id="A0A0X3QBH0"/>
<feature type="transmembrane region" description="Helical" evidence="2">
    <location>
        <begin position="380"/>
        <end position="401"/>
    </location>
</feature>
<sequence length="493" mass="53301">MSEEESTPDNASKHADEEFLQFFQPTQVENSSPSSTSTTSSTPGNKDKTSSSTTSDRSKQASTPEASSKSESSDLSSKIGKEIPQNAVVITPPEVSEKSESTSKGTKDMSKSSETETSATRSRDQLSVPPNPVFQPPLVMSGNNKSFMIGSGSMYSRSMSMRSASVIAPTKMIPVRDEGENLTHRAYDRLIEMNIPDNVDYGLPEVPGPGSYGMEPKTVFNPAARMNAAKCGCIIFTALTVMLILMELIFIASTGDCKERGVLCKTVAGLAILVIILEWVRAWILQETSPMMVSNLYRSTVHETNTGMEVALIYVEPPQQNDTSPTSLYTKSPGEIPQSQIPRLVMKSPTYGEVPYEYADGGGFRGNIAGTRFYDGIQTVAVLILGILYIIGIAAAVLGVVKGKTGHGKEDECSETVTYPIINLALAGLRILLFIASPLFKGICTLCAGKPVEQTPLVVKTQNNEFINDLSDPPFRMKKTTARLKSPSSTEEL</sequence>
<proteinExistence type="predicted"/>
<keyword evidence="2" id="KW-0472">Membrane</keyword>
<dbReference type="Proteomes" id="UP000275846">
    <property type="component" value="Unassembled WGS sequence"/>
</dbReference>
<keyword evidence="2" id="KW-1133">Transmembrane helix</keyword>
<gene>
    <name evidence="4" type="ORF">SSLN_LOCUS15471</name>
    <name evidence="3" type="ORF">TR118221</name>
</gene>
<feature type="compositionally biased region" description="Low complexity" evidence="1">
    <location>
        <begin position="50"/>
        <end position="78"/>
    </location>
</feature>
<feature type="transmembrane region" description="Helical" evidence="2">
    <location>
        <begin position="262"/>
        <end position="284"/>
    </location>
</feature>
<reference evidence="4 5" key="3">
    <citation type="submission" date="2018-11" db="EMBL/GenBank/DDBJ databases">
        <authorList>
            <consortium name="Pathogen Informatics"/>
        </authorList>
    </citation>
    <scope>NUCLEOTIDE SEQUENCE [LARGE SCALE GENOMIC DNA]</scope>
    <source>
        <strain evidence="4 5">NST_G2</strain>
    </source>
</reference>
<dbReference type="OrthoDB" id="10339366at2759"/>
<feature type="transmembrane region" description="Helical" evidence="2">
    <location>
        <begin position="234"/>
        <end position="255"/>
    </location>
</feature>